<keyword evidence="5" id="KW-1185">Reference proteome</keyword>
<dbReference type="Proteomes" id="UP000013750">
    <property type="component" value="Unassembled WGS sequence"/>
</dbReference>
<evidence type="ECO:0000313" key="2">
    <source>
        <dbReference type="EMBL" id="EOI54844.1"/>
    </source>
</evidence>
<evidence type="ECO:0000313" key="4">
    <source>
        <dbReference type="Proteomes" id="UP000013750"/>
    </source>
</evidence>
<accession>R2XIX0</accession>
<sequence>MELPSVDSKISELVSNYETRDPFQLAKLLGISVIEEDLGEIYGYYNRANRIKMIHINSRLSEAEQRSTAAHELGHAVLHPSENTPMLSKVTIVSELKIEKEANYFATNLIIDKESYFDESEFQDVCVYGLLESHGLPEHFARYI</sequence>
<dbReference type="Gene3D" id="1.10.10.2910">
    <property type="match status" value="1"/>
</dbReference>
<reference evidence="2 4" key="1">
    <citation type="submission" date="2013-02" db="EMBL/GenBank/DDBJ databases">
        <title>The Genome Sequence of Enterococcus gilvus ATCC BAA-350.</title>
        <authorList>
            <consortium name="The Broad Institute Genome Sequencing Platform"/>
            <consortium name="The Broad Institute Genome Sequencing Center for Infectious Disease"/>
            <person name="Earl A.M."/>
            <person name="Gilmore M.S."/>
            <person name="Lebreton F."/>
            <person name="Walker B."/>
            <person name="Young S.K."/>
            <person name="Zeng Q."/>
            <person name="Gargeya S."/>
            <person name="Fitzgerald M."/>
            <person name="Haas B."/>
            <person name="Abouelleil A."/>
            <person name="Alvarado L."/>
            <person name="Arachchi H.M."/>
            <person name="Berlin A.M."/>
            <person name="Chapman S.B."/>
            <person name="Dewar J."/>
            <person name="Goldberg J."/>
            <person name="Griggs A."/>
            <person name="Gujja S."/>
            <person name="Hansen M."/>
            <person name="Howarth C."/>
            <person name="Imamovic A."/>
            <person name="Larimer J."/>
            <person name="McCowan C."/>
            <person name="Murphy C."/>
            <person name="Neiman D."/>
            <person name="Pearson M."/>
            <person name="Priest M."/>
            <person name="Roberts A."/>
            <person name="Saif S."/>
            <person name="Shea T."/>
            <person name="Sisk P."/>
            <person name="Sykes S."/>
            <person name="Wortman J."/>
            <person name="Nusbaum C."/>
            <person name="Birren B."/>
        </authorList>
    </citation>
    <scope>NUCLEOTIDE SEQUENCE [LARGE SCALE GENOMIC DNA]</scope>
    <source>
        <strain evidence="2 4">ATCC BAA-350</strain>
    </source>
</reference>
<dbReference type="OrthoDB" id="9816277at2"/>
<dbReference type="InterPro" id="IPR010359">
    <property type="entry name" value="IrrE_HExxH"/>
</dbReference>
<organism evidence="2 4">
    <name type="scientific">Enterococcus gilvus ATCC BAA-350</name>
    <dbReference type="NCBI Taxonomy" id="1158614"/>
    <lineage>
        <taxon>Bacteria</taxon>
        <taxon>Bacillati</taxon>
        <taxon>Bacillota</taxon>
        <taxon>Bacilli</taxon>
        <taxon>Lactobacillales</taxon>
        <taxon>Enterococcaceae</taxon>
        <taxon>Enterococcus</taxon>
    </lineage>
</organism>
<dbReference type="EMBL" id="AJDQ01000009">
    <property type="protein sequence ID" value="EOI54844.1"/>
    <property type="molecule type" value="Genomic_DNA"/>
</dbReference>
<dbReference type="InterPro" id="IPR052345">
    <property type="entry name" value="Rad_response_metalloprotease"/>
</dbReference>
<dbReference type="eggNOG" id="COG2856">
    <property type="taxonomic scope" value="Bacteria"/>
</dbReference>
<dbReference type="AlphaFoldDB" id="R2XIX0"/>
<reference evidence="3 5" key="2">
    <citation type="submission" date="2013-03" db="EMBL/GenBank/DDBJ databases">
        <title>The Genome Sequence of Enterococcus gilvus ATCC BAA-350 (PacBio/Illumina hybrid assembly).</title>
        <authorList>
            <consortium name="The Broad Institute Genomics Platform"/>
            <consortium name="The Broad Institute Genome Sequencing Center for Infectious Disease"/>
            <person name="Earl A."/>
            <person name="Russ C."/>
            <person name="Gilmore M."/>
            <person name="Surin D."/>
            <person name="Walker B."/>
            <person name="Young S."/>
            <person name="Zeng Q."/>
            <person name="Gargeya S."/>
            <person name="Fitzgerald M."/>
            <person name="Haas B."/>
            <person name="Abouelleil A."/>
            <person name="Allen A.W."/>
            <person name="Alvarado L."/>
            <person name="Arachchi H.M."/>
            <person name="Berlin A.M."/>
            <person name="Chapman S.B."/>
            <person name="Gainer-Dewar J."/>
            <person name="Goldberg J."/>
            <person name="Griggs A."/>
            <person name="Gujja S."/>
            <person name="Hansen M."/>
            <person name="Howarth C."/>
            <person name="Imamovic A."/>
            <person name="Ireland A."/>
            <person name="Larimer J."/>
            <person name="McCowan C."/>
            <person name="Murphy C."/>
            <person name="Pearson M."/>
            <person name="Poon T.W."/>
            <person name="Priest M."/>
            <person name="Roberts A."/>
            <person name="Saif S."/>
            <person name="Shea T."/>
            <person name="Sisk P."/>
            <person name="Sykes S."/>
            <person name="Wortman J."/>
            <person name="Nusbaum C."/>
            <person name="Birren B."/>
        </authorList>
    </citation>
    <scope>NUCLEOTIDE SEQUENCE [LARGE SCALE GENOMIC DNA]</scope>
    <source>
        <strain evidence="3 5">ATCC BAA-350</strain>
    </source>
</reference>
<evidence type="ECO:0000259" key="1">
    <source>
        <dbReference type="Pfam" id="PF06114"/>
    </source>
</evidence>
<dbReference type="EMBL" id="ASWH01000001">
    <property type="protein sequence ID" value="EOW81780.1"/>
    <property type="molecule type" value="Genomic_DNA"/>
</dbReference>
<dbReference type="RefSeq" id="WP_010781248.1">
    <property type="nucleotide sequence ID" value="NZ_ASWH01000001.1"/>
</dbReference>
<dbReference type="Proteomes" id="UP000014160">
    <property type="component" value="Unassembled WGS sequence"/>
</dbReference>
<dbReference type="PANTHER" id="PTHR43236:SF1">
    <property type="entry name" value="BLL7220 PROTEIN"/>
    <property type="match status" value="1"/>
</dbReference>
<gene>
    <name evidence="3" type="ORF">I592_01080</name>
    <name evidence="2" type="ORF">UKC_02881</name>
</gene>
<dbReference type="PATRIC" id="fig|1158614.3.peg.2869"/>
<proteinExistence type="predicted"/>
<comment type="caution">
    <text evidence="2">The sequence shown here is derived from an EMBL/GenBank/DDBJ whole genome shotgun (WGS) entry which is preliminary data.</text>
</comment>
<protein>
    <recommendedName>
        <fullName evidence="1">IrrE N-terminal-like domain-containing protein</fullName>
    </recommendedName>
</protein>
<dbReference type="HOGENOM" id="CLU_122894_1_1_9"/>
<feature type="domain" description="IrrE N-terminal-like" evidence="1">
    <location>
        <begin position="27"/>
        <end position="115"/>
    </location>
</feature>
<dbReference type="Pfam" id="PF06114">
    <property type="entry name" value="Peptidase_M78"/>
    <property type="match status" value="1"/>
</dbReference>
<evidence type="ECO:0000313" key="3">
    <source>
        <dbReference type="EMBL" id="EOW81780.1"/>
    </source>
</evidence>
<name>R2XIX0_9ENTE</name>
<evidence type="ECO:0000313" key="5">
    <source>
        <dbReference type="Proteomes" id="UP000014160"/>
    </source>
</evidence>
<dbReference type="PANTHER" id="PTHR43236">
    <property type="entry name" value="ANTITOXIN HIGA1"/>
    <property type="match status" value="1"/>
</dbReference>